<keyword evidence="3" id="KW-1185">Reference proteome</keyword>
<gene>
    <name evidence="2" type="ORF">GCM10009601_28990</name>
</gene>
<feature type="compositionally biased region" description="Basic and acidic residues" evidence="1">
    <location>
        <begin position="100"/>
        <end position="115"/>
    </location>
</feature>
<comment type="caution">
    <text evidence="2">The sequence shown here is derived from an EMBL/GenBank/DDBJ whole genome shotgun (WGS) entry which is preliminary data.</text>
</comment>
<evidence type="ECO:0000313" key="3">
    <source>
        <dbReference type="Proteomes" id="UP001500973"/>
    </source>
</evidence>
<feature type="compositionally biased region" description="Basic residues" evidence="1">
    <location>
        <begin position="1"/>
        <end position="10"/>
    </location>
</feature>
<name>A0ABN1YY44_9ACTN</name>
<evidence type="ECO:0000256" key="1">
    <source>
        <dbReference type="SAM" id="MobiDB-lite"/>
    </source>
</evidence>
<dbReference type="Proteomes" id="UP001500973">
    <property type="component" value="Unassembled WGS sequence"/>
</dbReference>
<accession>A0ABN1YY44</accession>
<sequence length="115" mass="11883">MRRAARRSLSPKKATQRPPRVLSLLAAGQEHGRRVHTSAPGAPGPSRPVPGSRAVFGHRDARSGLIGSLREGGTTPGGQPVTAREALGVAVSPSGSGGEPARRAEGGEARVWRAR</sequence>
<proteinExistence type="predicted"/>
<reference evidence="2 3" key="1">
    <citation type="journal article" date="2019" name="Int. J. Syst. Evol. Microbiol.">
        <title>The Global Catalogue of Microorganisms (GCM) 10K type strain sequencing project: providing services to taxonomists for standard genome sequencing and annotation.</title>
        <authorList>
            <consortium name="The Broad Institute Genomics Platform"/>
            <consortium name="The Broad Institute Genome Sequencing Center for Infectious Disease"/>
            <person name="Wu L."/>
            <person name="Ma J."/>
        </authorList>
    </citation>
    <scope>NUCLEOTIDE SEQUENCE [LARGE SCALE GENOMIC DNA]</scope>
    <source>
        <strain evidence="2 3">JCM 11756</strain>
    </source>
</reference>
<evidence type="ECO:0000313" key="2">
    <source>
        <dbReference type="EMBL" id="GAA1424384.1"/>
    </source>
</evidence>
<dbReference type="EMBL" id="BAAAIZ010000039">
    <property type="protein sequence ID" value="GAA1424384.1"/>
    <property type="molecule type" value="Genomic_DNA"/>
</dbReference>
<organism evidence="2 3">
    <name type="scientific">Streptomyces thermospinosisporus</name>
    <dbReference type="NCBI Taxonomy" id="161482"/>
    <lineage>
        <taxon>Bacteria</taxon>
        <taxon>Bacillati</taxon>
        <taxon>Actinomycetota</taxon>
        <taxon>Actinomycetes</taxon>
        <taxon>Kitasatosporales</taxon>
        <taxon>Streptomycetaceae</taxon>
        <taxon>Streptomyces</taxon>
    </lineage>
</organism>
<protein>
    <submittedName>
        <fullName evidence="2">Uncharacterized protein</fullName>
    </submittedName>
</protein>
<feature type="region of interest" description="Disordered" evidence="1">
    <location>
        <begin position="1"/>
        <end position="115"/>
    </location>
</feature>